<evidence type="ECO:0000313" key="1">
    <source>
        <dbReference type="EMBL" id="KAF7511800.1"/>
    </source>
</evidence>
<proteinExistence type="predicted"/>
<evidence type="ECO:0000313" key="2">
    <source>
        <dbReference type="Proteomes" id="UP000606974"/>
    </source>
</evidence>
<name>A0A8H7AM96_9EURO</name>
<protein>
    <submittedName>
        <fullName evidence="1">Uncharacterized protein</fullName>
    </submittedName>
</protein>
<dbReference type="EMBL" id="JAACFV010000017">
    <property type="protein sequence ID" value="KAF7511800.1"/>
    <property type="molecule type" value="Genomic_DNA"/>
</dbReference>
<dbReference type="InterPro" id="IPR050587">
    <property type="entry name" value="GNT1/Glycosyltrans_8"/>
</dbReference>
<comment type="caution">
    <text evidence="1">The sequence shown here is derived from an EMBL/GenBank/DDBJ whole genome shotgun (WGS) entry which is preliminary data.</text>
</comment>
<accession>A0A8H7AM96</accession>
<sequence>MQLMCMVRAAPDSPKERGWAQQNQQSGDQFKISVDSVLTPLSAINIRDVGLRSYTFPIEGSALERLGAPSGQSQSKVGAIQHLVAATRPVLYTIDSSILKFMARIHDEVAYATFYCTRLTEECDEDPYFDAVRLLIYQILHRPSTRTRLGIPLLVFVVPHVSEARRDVFRSKGASVIEIDYLRWTNDWIHPRHERWIDQLCKLRIFEQVSYDRILYLDADMLLIKSLDGIWSEPVSNQRCKTLPSEGQEGRTSLFGETRLPDTYLFVGVTDTYGSRKPYPPIPYRPEAINGGFWLASPSLEMFDYYVSLLSIPDSFDGQYMEQGIFRHAHRKNGRMPWRKFEPGRWNVNWPRVDDLKHGTATLHEKFWITDEPWVEPELINLWDEAMNEMLVFHNGNIVQDYGSLLLLGSEIKSGFLLETRCLPGSISLQCV</sequence>
<keyword evidence="2" id="KW-1185">Reference proteome</keyword>
<dbReference type="InterPro" id="IPR029044">
    <property type="entry name" value="Nucleotide-diphossugar_trans"/>
</dbReference>
<organism evidence="1 2">
    <name type="scientific">Endocarpon pusillum</name>
    <dbReference type="NCBI Taxonomy" id="364733"/>
    <lineage>
        <taxon>Eukaryota</taxon>
        <taxon>Fungi</taxon>
        <taxon>Dikarya</taxon>
        <taxon>Ascomycota</taxon>
        <taxon>Pezizomycotina</taxon>
        <taxon>Eurotiomycetes</taxon>
        <taxon>Chaetothyriomycetidae</taxon>
        <taxon>Verrucariales</taxon>
        <taxon>Verrucariaceae</taxon>
        <taxon>Endocarpon</taxon>
    </lineage>
</organism>
<dbReference type="PANTHER" id="PTHR11183">
    <property type="entry name" value="GLYCOGENIN SUBFAMILY MEMBER"/>
    <property type="match status" value="1"/>
</dbReference>
<dbReference type="OrthoDB" id="2014201at2759"/>
<gene>
    <name evidence="1" type="ORF">GJ744_003531</name>
</gene>
<dbReference type="Gene3D" id="3.90.550.10">
    <property type="entry name" value="Spore Coat Polysaccharide Biosynthesis Protein SpsA, Chain A"/>
    <property type="match status" value="1"/>
</dbReference>
<dbReference type="SUPFAM" id="SSF53448">
    <property type="entry name" value="Nucleotide-diphospho-sugar transferases"/>
    <property type="match status" value="1"/>
</dbReference>
<reference evidence="1" key="1">
    <citation type="submission" date="2020-02" db="EMBL/GenBank/DDBJ databases">
        <authorList>
            <person name="Palmer J.M."/>
        </authorList>
    </citation>
    <scope>NUCLEOTIDE SEQUENCE</scope>
    <source>
        <strain evidence="1">EPUS1.4</strain>
        <tissue evidence="1">Thallus</tissue>
    </source>
</reference>
<dbReference type="Proteomes" id="UP000606974">
    <property type="component" value="Unassembled WGS sequence"/>
</dbReference>
<dbReference type="AlphaFoldDB" id="A0A8H7AM96"/>